<dbReference type="Proteomes" id="UP001139559">
    <property type="component" value="Unassembled WGS sequence"/>
</dbReference>
<organism evidence="2 3">
    <name type="scientific">Vibrio amylolyticus</name>
    <dbReference type="NCBI Taxonomy" id="2847292"/>
    <lineage>
        <taxon>Bacteria</taxon>
        <taxon>Pseudomonadati</taxon>
        <taxon>Pseudomonadota</taxon>
        <taxon>Gammaproteobacteria</taxon>
        <taxon>Vibrionales</taxon>
        <taxon>Vibrionaceae</taxon>
        <taxon>Vibrio</taxon>
    </lineage>
</organism>
<dbReference type="Gene3D" id="3.30.700.10">
    <property type="entry name" value="Glycoprotein, Type 4 Pilin"/>
    <property type="match status" value="1"/>
</dbReference>
<dbReference type="EMBL" id="JAJHVV010000002">
    <property type="protein sequence ID" value="MCK6262268.1"/>
    <property type="molecule type" value="Genomic_DNA"/>
</dbReference>
<evidence type="ECO:0000313" key="3">
    <source>
        <dbReference type="Proteomes" id="UP001139559"/>
    </source>
</evidence>
<dbReference type="Pfam" id="PF07963">
    <property type="entry name" value="N_methyl"/>
    <property type="match status" value="1"/>
</dbReference>
<keyword evidence="1" id="KW-1133">Transmembrane helix</keyword>
<accession>A0A9X2BJZ6</accession>
<evidence type="ECO:0000256" key="1">
    <source>
        <dbReference type="SAM" id="Phobius"/>
    </source>
</evidence>
<comment type="caution">
    <text evidence="2">The sequence shown here is derived from an EMBL/GenBank/DDBJ whole genome shotgun (WGS) entry which is preliminary data.</text>
</comment>
<dbReference type="InterPro" id="IPR012902">
    <property type="entry name" value="N_methyl_site"/>
</dbReference>
<feature type="transmembrane region" description="Helical" evidence="1">
    <location>
        <begin position="12"/>
        <end position="31"/>
    </location>
</feature>
<keyword evidence="3" id="KW-1185">Reference proteome</keyword>
<dbReference type="SUPFAM" id="SSF54523">
    <property type="entry name" value="Pili subunits"/>
    <property type="match status" value="1"/>
</dbReference>
<protein>
    <submittedName>
        <fullName evidence="2">Type II secretion system GspH family protein</fullName>
    </submittedName>
</protein>
<sequence>MDDNRSIQQGFTLVELIVVILLIAIVSVYAGTRYLGVSSFSAFTAQEQIISVIRQVQVNRIQTNISDIYTYCNDVGNPDLQELCLRSRVTANSSCVGSSSGCSSSDSTTRSDVVTADKVSFSTTPPLSTITFDLLGNPLGSASGGVSILITAGQSAANVCINPQGYVYGGACL</sequence>
<dbReference type="InterPro" id="IPR045584">
    <property type="entry name" value="Pilin-like"/>
</dbReference>
<name>A0A9X2BJZ6_9VIBR</name>
<keyword evidence="1" id="KW-0812">Transmembrane</keyword>
<dbReference type="AlphaFoldDB" id="A0A9X2BJZ6"/>
<reference evidence="2" key="1">
    <citation type="submission" date="2021-11" db="EMBL/GenBank/DDBJ databases">
        <title>Vibrio ZSDE26 sp. nov. and Vibrio ZSDZ34 sp. nov., isolated from coastal seawater in Qingdao.</title>
        <authorList>
            <person name="Zhang P."/>
        </authorList>
    </citation>
    <scope>NUCLEOTIDE SEQUENCE</scope>
    <source>
        <strain evidence="2">ZSDE26</strain>
    </source>
</reference>
<dbReference type="NCBIfam" id="TIGR02532">
    <property type="entry name" value="IV_pilin_GFxxxE"/>
    <property type="match status" value="1"/>
</dbReference>
<keyword evidence="1" id="KW-0472">Membrane</keyword>
<proteinExistence type="predicted"/>
<gene>
    <name evidence="2" type="ORF">KP803_03135</name>
</gene>
<evidence type="ECO:0000313" key="2">
    <source>
        <dbReference type="EMBL" id="MCK6262268.1"/>
    </source>
</evidence>
<dbReference type="RefSeq" id="WP_248007391.1">
    <property type="nucleotide sequence ID" value="NZ_JAJHVV010000002.1"/>
</dbReference>